<keyword evidence="1" id="KW-0067">ATP-binding</keyword>
<dbReference type="EMBL" id="CAUOFW020007966">
    <property type="protein sequence ID" value="CAK9181219.1"/>
    <property type="molecule type" value="Genomic_DNA"/>
</dbReference>
<protein>
    <submittedName>
        <fullName evidence="4">Uncharacterized protein</fullName>
    </submittedName>
</protein>
<dbReference type="Proteomes" id="UP001642360">
    <property type="component" value="Unassembled WGS sequence"/>
</dbReference>
<dbReference type="InterPro" id="IPR027417">
    <property type="entry name" value="P-loop_NTPase"/>
</dbReference>
<dbReference type="InterPro" id="IPR003960">
    <property type="entry name" value="ATPase_AAA_CS"/>
</dbReference>
<dbReference type="PROSITE" id="PS00674">
    <property type="entry name" value="AAA"/>
    <property type="match status" value="1"/>
</dbReference>
<dbReference type="Pfam" id="PF00004">
    <property type="entry name" value="AAA"/>
    <property type="match status" value="1"/>
</dbReference>
<gene>
    <name evidence="4" type="ORF">ILEXP_LOCUS51267</name>
</gene>
<dbReference type="Pfam" id="PF25568">
    <property type="entry name" value="AAA_lid_At3g28540"/>
    <property type="match status" value="1"/>
</dbReference>
<accession>A0ABC8UJY6</accession>
<feature type="non-terminal residue" evidence="4">
    <location>
        <position position="1"/>
    </location>
</feature>
<dbReference type="InterPro" id="IPR003959">
    <property type="entry name" value="ATPase_AAA_core"/>
</dbReference>
<evidence type="ECO:0000313" key="4">
    <source>
        <dbReference type="EMBL" id="CAK9181219.1"/>
    </source>
</evidence>
<keyword evidence="1" id="KW-0547">Nucleotide-binding</keyword>
<dbReference type="SUPFAM" id="SSF52540">
    <property type="entry name" value="P-loop containing nucleoside triphosphate hydrolases"/>
    <property type="match status" value="1"/>
</dbReference>
<evidence type="ECO:0000256" key="1">
    <source>
        <dbReference type="RuleBase" id="RU003651"/>
    </source>
</evidence>
<dbReference type="InterPro" id="IPR058017">
    <property type="entry name" value="At3g28540-like_C"/>
</dbReference>
<feature type="domain" description="AAA+ ATPase At3g28540-like C-terminal" evidence="3">
    <location>
        <begin position="54"/>
        <end position="118"/>
    </location>
</feature>
<evidence type="ECO:0000259" key="2">
    <source>
        <dbReference type="Pfam" id="PF00004"/>
    </source>
</evidence>
<reference evidence="4 5" key="1">
    <citation type="submission" date="2024-02" db="EMBL/GenBank/DDBJ databases">
        <authorList>
            <person name="Vignale AGUSTIN F."/>
            <person name="Sosa J E."/>
            <person name="Modenutti C."/>
        </authorList>
    </citation>
    <scope>NUCLEOTIDE SEQUENCE [LARGE SCALE GENOMIC DNA]</scope>
</reference>
<proteinExistence type="inferred from homology"/>
<dbReference type="Gene3D" id="3.40.50.300">
    <property type="entry name" value="P-loop containing nucleotide triphosphate hydrolases"/>
    <property type="match status" value="1"/>
</dbReference>
<dbReference type="GO" id="GO:0005524">
    <property type="term" value="F:ATP binding"/>
    <property type="evidence" value="ECO:0007669"/>
    <property type="project" value="UniProtKB-KW"/>
</dbReference>
<keyword evidence="5" id="KW-1185">Reference proteome</keyword>
<name>A0ABC8UJY6_9AQUA</name>
<evidence type="ECO:0000259" key="3">
    <source>
        <dbReference type="Pfam" id="PF25568"/>
    </source>
</evidence>
<dbReference type="InterPro" id="IPR050747">
    <property type="entry name" value="Mitochondrial_chaperone_BCS1"/>
</dbReference>
<organism evidence="4 5">
    <name type="scientific">Ilex paraguariensis</name>
    <name type="common">yerba mate</name>
    <dbReference type="NCBI Taxonomy" id="185542"/>
    <lineage>
        <taxon>Eukaryota</taxon>
        <taxon>Viridiplantae</taxon>
        <taxon>Streptophyta</taxon>
        <taxon>Embryophyta</taxon>
        <taxon>Tracheophyta</taxon>
        <taxon>Spermatophyta</taxon>
        <taxon>Magnoliopsida</taxon>
        <taxon>eudicotyledons</taxon>
        <taxon>Gunneridae</taxon>
        <taxon>Pentapetalae</taxon>
        <taxon>asterids</taxon>
        <taxon>campanulids</taxon>
        <taxon>Aquifoliales</taxon>
        <taxon>Aquifoliaceae</taxon>
        <taxon>Ilex</taxon>
    </lineage>
</organism>
<feature type="domain" description="ATPase AAA-type core" evidence="2">
    <location>
        <begin position="22"/>
        <end position="51"/>
    </location>
</feature>
<dbReference type="PANTHER" id="PTHR23070">
    <property type="entry name" value="BCS1 AAA-TYPE ATPASE"/>
    <property type="match status" value="1"/>
</dbReference>
<dbReference type="AlphaFoldDB" id="A0ABC8UJY6"/>
<comment type="caution">
    <text evidence="4">The sequence shown here is derived from an EMBL/GenBank/DDBJ whole genome shotgun (WGS) entry which is preliminary data.</text>
</comment>
<evidence type="ECO:0000313" key="5">
    <source>
        <dbReference type="Proteomes" id="UP001642360"/>
    </source>
</evidence>
<comment type="similarity">
    <text evidence="1">Belongs to the AAA ATPase family.</text>
</comment>
<sequence length="120" mass="13468">PFSLVRTAPTPSIKKSACGGERLTVFTTNYVDKLDQALIRRGRMDKHIELSYFSFEAFKVLAKNYLNLETDHLFVKILEEINVSPADVAKILMPKLVPGEAETCMESLIGALEKPKRKQG</sequence>